<dbReference type="Gene3D" id="3.40.1350.10">
    <property type="match status" value="1"/>
</dbReference>
<dbReference type="PANTHER" id="PTHR34039:SF1">
    <property type="entry name" value="UPF0102 PROTEIN YRAN"/>
    <property type="match status" value="1"/>
</dbReference>
<dbReference type="KEGG" id="bbae:FRD01_21055"/>
<dbReference type="Pfam" id="PF02021">
    <property type="entry name" value="UPF0102"/>
    <property type="match status" value="1"/>
</dbReference>
<reference evidence="3 4" key="1">
    <citation type="submission" date="2019-08" db="EMBL/GenBank/DDBJ databases">
        <authorList>
            <person name="Liang Q."/>
        </authorList>
    </citation>
    <scope>NUCLEOTIDE SEQUENCE [LARGE SCALE GENOMIC DNA]</scope>
    <source>
        <strain evidence="3 4">V1718</strain>
    </source>
</reference>
<evidence type="ECO:0000256" key="2">
    <source>
        <dbReference type="HAMAP-Rule" id="MF_00048"/>
    </source>
</evidence>
<dbReference type="InterPro" id="IPR011335">
    <property type="entry name" value="Restrct_endonuc-II-like"/>
</dbReference>
<dbReference type="InterPro" id="IPR003509">
    <property type="entry name" value="UPF0102_YraN-like"/>
</dbReference>
<dbReference type="RefSeq" id="WP_146962914.1">
    <property type="nucleotide sequence ID" value="NZ_CP042467.1"/>
</dbReference>
<dbReference type="Proteomes" id="UP000321595">
    <property type="component" value="Chromosome"/>
</dbReference>
<dbReference type="HAMAP" id="MF_00048">
    <property type="entry name" value="UPF0102"/>
    <property type="match status" value="1"/>
</dbReference>
<proteinExistence type="inferred from homology"/>
<dbReference type="InterPro" id="IPR011856">
    <property type="entry name" value="tRNA_endonuc-like_dom_sf"/>
</dbReference>
<dbReference type="AlphaFoldDB" id="A0A5B8XWX6"/>
<sequence length="132" mass="15427">MTQQRIDLGKKSESIAADFLEKQGWSILERNYRCTLGEIDIIAERIDEVAGAFRKTIALVEVKSRRRRPGLRPEHQMTLGKRRRLVRLAKSYIRARRVRARVRFDVVAVEWNAEEYVVRHHESAFDANGHVT</sequence>
<evidence type="ECO:0000313" key="3">
    <source>
        <dbReference type="EMBL" id="QED29681.1"/>
    </source>
</evidence>
<organism evidence="3 4">
    <name type="scientific">Microvenator marinus</name>
    <dbReference type="NCBI Taxonomy" id="2600177"/>
    <lineage>
        <taxon>Bacteria</taxon>
        <taxon>Deltaproteobacteria</taxon>
        <taxon>Bradymonadales</taxon>
        <taxon>Microvenatoraceae</taxon>
        <taxon>Microvenator</taxon>
    </lineage>
</organism>
<accession>A0A5B8XWX6</accession>
<dbReference type="OrthoDB" id="9794876at2"/>
<dbReference type="SUPFAM" id="SSF52980">
    <property type="entry name" value="Restriction endonuclease-like"/>
    <property type="match status" value="1"/>
</dbReference>
<dbReference type="GO" id="GO:0003676">
    <property type="term" value="F:nucleic acid binding"/>
    <property type="evidence" value="ECO:0007669"/>
    <property type="project" value="InterPro"/>
</dbReference>
<evidence type="ECO:0000313" key="4">
    <source>
        <dbReference type="Proteomes" id="UP000321595"/>
    </source>
</evidence>
<comment type="similarity">
    <text evidence="1 2">Belongs to the UPF0102 family.</text>
</comment>
<dbReference type="EMBL" id="CP042467">
    <property type="protein sequence ID" value="QED29681.1"/>
    <property type="molecule type" value="Genomic_DNA"/>
</dbReference>
<name>A0A5B8XWX6_9DELT</name>
<gene>
    <name evidence="3" type="ORF">FRD01_21055</name>
</gene>
<dbReference type="PANTHER" id="PTHR34039">
    <property type="entry name" value="UPF0102 PROTEIN YRAN"/>
    <property type="match status" value="1"/>
</dbReference>
<evidence type="ECO:0000256" key="1">
    <source>
        <dbReference type="ARBA" id="ARBA00006738"/>
    </source>
</evidence>
<keyword evidence="4" id="KW-1185">Reference proteome</keyword>
<protein>
    <recommendedName>
        <fullName evidence="2">UPF0102 protein FRD01_21055</fullName>
    </recommendedName>
</protein>